<dbReference type="AlphaFoldDB" id="A0A239MRM4"/>
<proteinExistence type="predicted"/>
<gene>
    <name evidence="2" type="ORF">SAMN05216252_12624</name>
</gene>
<keyword evidence="3" id="KW-1185">Reference proteome</keyword>
<accession>A0A239MRM4</accession>
<evidence type="ECO:0000256" key="1">
    <source>
        <dbReference type="SAM" id="MobiDB-lite"/>
    </source>
</evidence>
<feature type="compositionally biased region" description="Pro residues" evidence="1">
    <location>
        <begin position="218"/>
        <end position="227"/>
    </location>
</feature>
<organism evidence="2 3">
    <name type="scientific">Actinacidiphila glaucinigra</name>
    <dbReference type="NCBI Taxonomy" id="235986"/>
    <lineage>
        <taxon>Bacteria</taxon>
        <taxon>Bacillati</taxon>
        <taxon>Actinomycetota</taxon>
        <taxon>Actinomycetes</taxon>
        <taxon>Kitasatosporales</taxon>
        <taxon>Streptomycetaceae</taxon>
        <taxon>Actinacidiphila</taxon>
    </lineage>
</organism>
<protein>
    <submittedName>
        <fullName evidence="2">Uncharacterized protein</fullName>
    </submittedName>
</protein>
<feature type="compositionally biased region" description="Low complexity" evidence="1">
    <location>
        <begin position="299"/>
        <end position="315"/>
    </location>
</feature>
<name>A0A239MRM4_9ACTN</name>
<feature type="compositionally biased region" description="Low complexity" evidence="1">
    <location>
        <begin position="250"/>
        <end position="269"/>
    </location>
</feature>
<dbReference type="EMBL" id="FZOF01000026">
    <property type="protein sequence ID" value="SNT44499.1"/>
    <property type="molecule type" value="Genomic_DNA"/>
</dbReference>
<feature type="region of interest" description="Disordered" evidence="1">
    <location>
        <begin position="109"/>
        <end position="315"/>
    </location>
</feature>
<dbReference type="RefSeq" id="WP_179280094.1">
    <property type="nucleotide sequence ID" value="NZ_FZOF01000026.1"/>
</dbReference>
<feature type="compositionally biased region" description="Basic and acidic residues" evidence="1">
    <location>
        <begin position="200"/>
        <end position="211"/>
    </location>
</feature>
<evidence type="ECO:0000313" key="3">
    <source>
        <dbReference type="Proteomes" id="UP000198280"/>
    </source>
</evidence>
<reference evidence="2 3" key="1">
    <citation type="submission" date="2017-06" db="EMBL/GenBank/DDBJ databases">
        <authorList>
            <person name="Kim H.J."/>
            <person name="Triplett B.A."/>
        </authorList>
    </citation>
    <scope>NUCLEOTIDE SEQUENCE [LARGE SCALE GENOMIC DNA]</scope>
    <source>
        <strain evidence="2 3">CGMCC 4.1858</strain>
    </source>
</reference>
<dbReference type="Proteomes" id="UP000198280">
    <property type="component" value="Unassembled WGS sequence"/>
</dbReference>
<sequence>MDNRAVDDQRLSVLDIGLLTMALRLPDGADFTIAALAQTRKPGREALTKAMRNLVNCGYIVKLKIQDAADGTWRTEFSVAGLPHQHADIHHLLNHVTGTRAIRVEPAWLDPRNHHTPAPATTPLKETLPEPAATDSPAAQSALHPVTTGPPDPAATSDDSEDVQAGPSNGFPAVGEPTVGDPAIGEPAAGHPTAGNPSAKELRLNKQDRKNSSLSSPPTTPRPPTTPAPKRETTTPSGHTPPAGPPPTTPSRSGPTGNTPGNAGTSAPAPAQPAPGSPQAAAPARHGHTPGTPNPAAPAPARSAPAQPRAAAAARIADAWTTARHHHGHPVPALAPGRIAHTAEALLNAGIQEQHLTQAATAMARKPTWYDLKRHLQHWTPPTTPQPATRPAHPTHCGACDHGWTTDPDGRARKCPCRTQQHP</sequence>
<evidence type="ECO:0000313" key="2">
    <source>
        <dbReference type="EMBL" id="SNT44499.1"/>
    </source>
</evidence>